<dbReference type="GO" id="GO:0004751">
    <property type="term" value="F:ribose-5-phosphate isomerase activity"/>
    <property type="evidence" value="ECO:0007669"/>
    <property type="project" value="UniProtKB-UniRule"/>
</dbReference>
<feature type="binding site" evidence="3">
    <location>
        <position position="125"/>
    </location>
    <ligand>
        <name>substrate</name>
    </ligand>
</feature>
<proteinExistence type="inferred from homology"/>
<dbReference type="GO" id="GO:0009052">
    <property type="term" value="P:pentose-phosphate shunt, non-oxidative branch"/>
    <property type="evidence" value="ECO:0007669"/>
    <property type="project" value="UniProtKB-UniRule"/>
</dbReference>
<evidence type="ECO:0000256" key="3">
    <source>
        <dbReference type="HAMAP-Rule" id="MF_00170"/>
    </source>
</evidence>
<evidence type="ECO:0000256" key="2">
    <source>
        <dbReference type="ARBA" id="ARBA00023235"/>
    </source>
</evidence>
<dbReference type="FunFam" id="3.40.50.1360:FF:000001">
    <property type="entry name" value="Ribose-5-phosphate isomerase A"/>
    <property type="match status" value="1"/>
</dbReference>
<sequence length="230" mass="23563">MTGPDALKRQVAEAAAAEVSDGMVLGLGSGSTAELVIEALARRAAAGLRIAGVPTSERSAALARRLGLPLIDFPPDAPLDLTIDGADEVELPSLALVKGRGGALLREKITAFASRRMLVVVDESKLVPRLGQGALPVEIVAFGQRPILARLAALGLRPALRRGADGAPFVSDGGNLIADCMPGPIGDAGALERALRDIVGVVETGLFLGLRPRVLVATKDGLVTHEAPAG</sequence>
<feature type="binding site" evidence="3">
    <location>
        <begin position="29"/>
        <end position="32"/>
    </location>
    <ligand>
        <name>substrate</name>
    </ligand>
</feature>
<dbReference type="EC" id="5.3.1.6" evidence="3"/>
<dbReference type="AlphaFoldDB" id="A0A1G6V2G5"/>
<reference evidence="4 5" key="1">
    <citation type="submission" date="2016-10" db="EMBL/GenBank/DDBJ databases">
        <authorList>
            <person name="de Groot N.N."/>
        </authorList>
    </citation>
    <scope>NUCLEOTIDE SEQUENCE [LARGE SCALE GENOMIC DNA]</scope>
    <source>
        <strain evidence="4 5">CPCC 100156</strain>
    </source>
</reference>
<comment type="catalytic activity">
    <reaction evidence="1 3">
        <text>aldehydo-D-ribose 5-phosphate = D-ribulose 5-phosphate</text>
        <dbReference type="Rhea" id="RHEA:14657"/>
        <dbReference type="ChEBI" id="CHEBI:58121"/>
        <dbReference type="ChEBI" id="CHEBI:58273"/>
        <dbReference type="EC" id="5.3.1.6"/>
    </reaction>
</comment>
<keyword evidence="5" id="KW-1185">Reference proteome</keyword>
<organism evidence="4 5">
    <name type="scientific">Belnapia rosea</name>
    <dbReference type="NCBI Taxonomy" id="938405"/>
    <lineage>
        <taxon>Bacteria</taxon>
        <taxon>Pseudomonadati</taxon>
        <taxon>Pseudomonadota</taxon>
        <taxon>Alphaproteobacteria</taxon>
        <taxon>Acetobacterales</taxon>
        <taxon>Roseomonadaceae</taxon>
        <taxon>Belnapia</taxon>
    </lineage>
</organism>
<comment type="function">
    <text evidence="3">Catalyzes the reversible conversion of ribose-5-phosphate to ribulose 5-phosphate.</text>
</comment>
<dbReference type="RefSeq" id="WP_090663794.1">
    <property type="nucleotide sequence ID" value="NZ_FMZX01000008.1"/>
</dbReference>
<dbReference type="CDD" id="cd01398">
    <property type="entry name" value="RPI_A"/>
    <property type="match status" value="1"/>
</dbReference>
<gene>
    <name evidence="3" type="primary">rpiA</name>
    <name evidence="4" type="ORF">SAMN04487779_100886</name>
</gene>
<dbReference type="Proteomes" id="UP000198925">
    <property type="component" value="Unassembled WGS sequence"/>
</dbReference>
<name>A0A1G6V2G5_9PROT</name>
<dbReference type="UniPathway" id="UPA00115">
    <property type="reaction ID" value="UER00412"/>
</dbReference>
<dbReference type="Gene3D" id="3.30.70.260">
    <property type="match status" value="1"/>
</dbReference>
<dbReference type="InterPro" id="IPR004788">
    <property type="entry name" value="Ribose5P_isomerase_type_A"/>
</dbReference>
<dbReference type="PANTHER" id="PTHR43748">
    <property type="entry name" value="RIBOSE-5-PHOSPHATE ISOMERASE 3, CHLOROPLASTIC-RELATED"/>
    <property type="match status" value="1"/>
</dbReference>
<dbReference type="STRING" id="938405.SAMN02927895_04388"/>
<evidence type="ECO:0000256" key="1">
    <source>
        <dbReference type="ARBA" id="ARBA00001713"/>
    </source>
</evidence>
<feature type="binding site" evidence="3">
    <location>
        <begin position="84"/>
        <end position="87"/>
    </location>
    <ligand>
        <name>substrate</name>
    </ligand>
</feature>
<dbReference type="NCBIfam" id="NF001924">
    <property type="entry name" value="PRK00702.1"/>
    <property type="match status" value="1"/>
</dbReference>
<dbReference type="SUPFAM" id="SSF75445">
    <property type="entry name" value="D-ribose-5-phosphate isomerase (RpiA), lid domain"/>
    <property type="match status" value="1"/>
</dbReference>
<dbReference type="HAMAP" id="MF_00170">
    <property type="entry name" value="Rib_5P_isom_A"/>
    <property type="match status" value="1"/>
</dbReference>
<dbReference type="SUPFAM" id="SSF100950">
    <property type="entry name" value="NagB/RpiA/CoA transferase-like"/>
    <property type="match status" value="1"/>
</dbReference>
<dbReference type="NCBIfam" id="TIGR00021">
    <property type="entry name" value="rpiA"/>
    <property type="match status" value="1"/>
</dbReference>
<feature type="active site" description="Proton acceptor" evidence="3">
    <location>
        <position position="107"/>
    </location>
</feature>
<protein>
    <recommendedName>
        <fullName evidence="3">Ribose-5-phosphate isomerase A</fullName>
        <ecNumber evidence="3">5.3.1.6</ecNumber>
    </recommendedName>
    <alternativeName>
        <fullName evidence="3">Phosphoriboisomerase A</fullName>
        <shortName evidence="3">PRI</shortName>
    </alternativeName>
</protein>
<feature type="binding site" evidence="3">
    <location>
        <begin position="98"/>
        <end position="101"/>
    </location>
    <ligand>
        <name>substrate</name>
    </ligand>
</feature>
<keyword evidence="2 3" id="KW-0413">Isomerase</keyword>
<dbReference type="InterPro" id="IPR050262">
    <property type="entry name" value="Ribose-5P_isomerase"/>
</dbReference>
<dbReference type="Gene3D" id="3.40.50.1360">
    <property type="match status" value="1"/>
</dbReference>
<dbReference type="Pfam" id="PF06026">
    <property type="entry name" value="Rib_5-P_isom_A"/>
    <property type="match status" value="1"/>
</dbReference>
<evidence type="ECO:0000313" key="5">
    <source>
        <dbReference type="Proteomes" id="UP000198925"/>
    </source>
</evidence>
<comment type="similarity">
    <text evidence="3">Belongs to the ribose 5-phosphate isomerase family.</text>
</comment>
<dbReference type="EMBL" id="FMZX01000008">
    <property type="protein sequence ID" value="SDD47126.1"/>
    <property type="molecule type" value="Genomic_DNA"/>
</dbReference>
<dbReference type="InterPro" id="IPR020672">
    <property type="entry name" value="Ribose5P_isomerase_typA_subgr"/>
</dbReference>
<evidence type="ECO:0000313" key="4">
    <source>
        <dbReference type="EMBL" id="SDD47126.1"/>
    </source>
</evidence>
<comment type="subunit">
    <text evidence="3">Homodimer.</text>
</comment>
<comment type="pathway">
    <text evidence="3">Carbohydrate degradation; pentose phosphate pathway; D-ribose 5-phosphate from D-ribulose 5-phosphate (non-oxidative stage): step 1/1.</text>
</comment>
<accession>A0A1G6V2G5</accession>
<dbReference type="PANTHER" id="PTHR43748:SF3">
    <property type="entry name" value="RIBOSE-5-PHOSPHATE ISOMERASE 3, CHLOROPLASTIC-RELATED"/>
    <property type="match status" value="1"/>
</dbReference>
<dbReference type="InterPro" id="IPR037171">
    <property type="entry name" value="NagB/RpiA_transferase-like"/>
</dbReference>